<dbReference type="Gene3D" id="3.40.50.2000">
    <property type="entry name" value="Glycogen Phosphorylase B"/>
    <property type="match status" value="2"/>
</dbReference>
<dbReference type="PANTHER" id="PTHR45947:SF3">
    <property type="entry name" value="SULFOQUINOVOSYL TRANSFERASE SQD2"/>
    <property type="match status" value="1"/>
</dbReference>
<dbReference type="Proteomes" id="UP000218238">
    <property type="component" value="Unassembled WGS sequence"/>
</dbReference>
<dbReference type="RefSeq" id="WP_095720531.1">
    <property type="nucleotide sequence ID" value="NZ_NTFS01000029.1"/>
</dbReference>
<evidence type="ECO:0000313" key="2">
    <source>
        <dbReference type="EMBL" id="PAX59940.1"/>
    </source>
</evidence>
<dbReference type="OrthoDB" id="9801573at2"/>
<sequence>MQNNLSSPQALKLLFISTPVGGLGTGLGGGVELSLYNIAKEMLRRGHTVQIVAPSGSLWDEFPIIEIPGNLQIIAQSQERKDPISMPVNSVLGNMWEYARQVQSEYDVIVNFAYDWLPFYLTPFFQTAIAHLVSMGSLSDALDQIIYQVSQAFPHTISFYTPSQGVTFPNLVPPLRYLSSGIDLSQYEFCGKPKNQLAWLGRISPEKALEDAVEVAVKTNIPLKIMGKIQDEEYWQQICSDYPNAPIEYLGFLSTEKMQSVVRECKAVLMTPRWVEAFGNVAIEALACGVPVISYSRGGPSEIIQDGITGFVVEPDSVTGLTDAVSKLDTINRQDCRQQAENDFSLEALGLRFEDWFKAILGRDDSVSRL</sequence>
<dbReference type="SUPFAM" id="SSF53756">
    <property type="entry name" value="UDP-Glycosyltransferase/glycogen phosphorylase"/>
    <property type="match status" value="1"/>
</dbReference>
<reference evidence="2 3" key="1">
    <citation type="submission" date="2017-08" db="EMBL/GenBank/DDBJ databases">
        <title>Draft genome sequence of filamentous cyanobacterium Calothrix elsteri CCALA 953.</title>
        <authorList>
            <person name="Gagunashvili A.N."/>
            <person name="Elster J."/>
            <person name="Andresson O.S."/>
        </authorList>
    </citation>
    <scope>NUCLEOTIDE SEQUENCE [LARGE SCALE GENOMIC DNA]</scope>
    <source>
        <strain evidence="2 3">CCALA 953</strain>
    </source>
</reference>
<evidence type="ECO:0000313" key="3">
    <source>
        <dbReference type="Proteomes" id="UP000218238"/>
    </source>
</evidence>
<gene>
    <name evidence="2" type="ORF">CK510_04385</name>
</gene>
<evidence type="ECO:0000259" key="1">
    <source>
        <dbReference type="Pfam" id="PF00534"/>
    </source>
</evidence>
<keyword evidence="2" id="KW-0808">Transferase</keyword>
<accession>A0A2A2TNB4</accession>
<comment type="caution">
    <text evidence="2">The sequence shown here is derived from an EMBL/GenBank/DDBJ whole genome shotgun (WGS) entry which is preliminary data.</text>
</comment>
<organism evidence="2 3">
    <name type="scientific">Brunnivagina elsteri CCALA 953</name>
    <dbReference type="NCBI Taxonomy" id="987040"/>
    <lineage>
        <taxon>Bacteria</taxon>
        <taxon>Bacillati</taxon>
        <taxon>Cyanobacteriota</taxon>
        <taxon>Cyanophyceae</taxon>
        <taxon>Nostocales</taxon>
        <taxon>Calotrichaceae</taxon>
        <taxon>Brunnivagina</taxon>
    </lineage>
</organism>
<feature type="domain" description="Glycosyl transferase family 1" evidence="1">
    <location>
        <begin position="193"/>
        <end position="341"/>
    </location>
</feature>
<dbReference type="AlphaFoldDB" id="A0A2A2TNB4"/>
<dbReference type="EMBL" id="NTFS01000029">
    <property type="protein sequence ID" value="PAX59940.1"/>
    <property type="molecule type" value="Genomic_DNA"/>
</dbReference>
<dbReference type="InterPro" id="IPR001296">
    <property type="entry name" value="Glyco_trans_1"/>
</dbReference>
<dbReference type="Pfam" id="PF00534">
    <property type="entry name" value="Glycos_transf_1"/>
    <property type="match status" value="1"/>
</dbReference>
<dbReference type="PANTHER" id="PTHR45947">
    <property type="entry name" value="SULFOQUINOVOSYL TRANSFERASE SQD2"/>
    <property type="match status" value="1"/>
</dbReference>
<name>A0A2A2TNB4_9CYAN</name>
<dbReference type="GO" id="GO:0016757">
    <property type="term" value="F:glycosyltransferase activity"/>
    <property type="evidence" value="ECO:0007669"/>
    <property type="project" value="InterPro"/>
</dbReference>
<proteinExistence type="predicted"/>
<protein>
    <submittedName>
        <fullName evidence="2">UDP-glucose--tetrahydrobiopterin glucosyltransferase</fullName>
    </submittedName>
</protein>
<dbReference type="InterPro" id="IPR050194">
    <property type="entry name" value="Glycosyltransferase_grp1"/>
</dbReference>
<dbReference type="CDD" id="cd03802">
    <property type="entry name" value="GT4_AviGT4-like"/>
    <property type="match status" value="1"/>
</dbReference>
<keyword evidence="3" id="KW-1185">Reference proteome</keyword>